<feature type="compositionally biased region" description="Polar residues" evidence="2">
    <location>
        <begin position="335"/>
        <end position="347"/>
    </location>
</feature>
<feature type="compositionally biased region" description="Polar residues" evidence="2">
    <location>
        <begin position="360"/>
        <end position="372"/>
    </location>
</feature>
<reference evidence="4" key="1">
    <citation type="submission" date="2022-12" db="EMBL/GenBank/DDBJ databases">
        <authorList>
            <person name="Petersen C."/>
        </authorList>
    </citation>
    <scope>NUCLEOTIDE SEQUENCE</scope>
    <source>
        <strain evidence="4">IBT 35675</strain>
    </source>
</reference>
<comment type="caution">
    <text evidence="4">The sequence shown here is derived from an EMBL/GenBank/DDBJ whole genome shotgun (WGS) entry which is preliminary data.</text>
</comment>
<dbReference type="PRINTS" id="PR00405">
    <property type="entry name" value="REVINTRACTNG"/>
</dbReference>
<dbReference type="GO" id="GO:0005737">
    <property type="term" value="C:cytoplasm"/>
    <property type="evidence" value="ECO:0007669"/>
    <property type="project" value="TreeGrafter"/>
</dbReference>
<keyword evidence="5" id="KW-1185">Reference proteome</keyword>
<feature type="compositionally biased region" description="Polar residues" evidence="2">
    <location>
        <begin position="200"/>
        <end position="210"/>
    </location>
</feature>
<dbReference type="InterPro" id="IPR037278">
    <property type="entry name" value="ARFGAP/RecO"/>
</dbReference>
<accession>A0A9W9QTH1</accession>
<keyword evidence="1" id="KW-0863">Zinc-finger</keyword>
<feature type="compositionally biased region" description="Low complexity" evidence="2">
    <location>
        <begin position="648"/>
        <end position="657"/>
    </location>
</feature>
<dbReference type="FunFam" id="1.10.220.150:FF:000026">
    <property type="entry name" value="GTPase activating protein for Arf, putative"/>
    <property type="match status" value="1"/>
</dbReference>
<feature type="compositionally biased region" description="Low complexity" evidence="2">
    <location>
        <begin position="582"/>
        <end position="599"/>
    </location>
</feature>
<feature type="compositionally biased region" description="Polar residues" evidence="2">
    <location>
        <begin position="306"/>
        <end position="327"/>
    </location>
</feature>
<proteinExistence type="predicted"/>
<feature type="compositionally biased region" description="Low complexity" evidence="2">
    <location>
        <begin position="427"/>
        <end position="444"/>
    </location>
</feature>
<feature type="compositionally biased region" description="Basic and acidic residues" evidence="2">
    <location>
        <begin position="126"/>
        <end position="141"/>
    </location>
</feature>
<dbReference type="Gene3D" id="1.10.8.10">
    <property type="entry name" value="DNA helicase RuvA subunit, C-terminal domain"/>
    <property type="match status" value="1"/>
</dbReference>
<feature type="compositionally biased region" description="Low complexity" evidence="2">
    <location>
        <begin position="174"/>
        <end position="190"/>
    </location>
</feature>
<reference evidence="4" key="2">
    <citation type="journal article" date="2023" name="IMA Fungus">
        <title>Comparative genomic study of the Penicillium genus elucidates a diverse pangenome and 15 lateral gene transfer events.</title>
        <authorList>
            <person name="Petersen C."/>
            <person name="Sorensen T."/>
            <person name="Nielsen M.R."/>
            <person name="Sondergaard T.E."/>
            <person name="Sorensen J.L."/>
            <person name="Fitzpatrick D.A."/>
            <person name="Frisvad J.C."/>
            <person name="Nielsen K.L."/>
        </authorList>
    </citation>
    <scope>NUCLEOTIDE SEQUENCE</scope>
    <source>
        <strain evidence="4">IBT 35675</strain>
    </source>
</reference>
<name>A0A9W9QTH1_PENBR</name>
<feature type="compositionally biased region" description="Polar residues" evidence="2">
    <location>
        <begin position="142"/>
        <end position="152"/>
    </location>
</feature>
<dbReference type="EMBL" id="JAPZBR010000008">
    <property type="protein sequence ID" value="KAJ5340718.1"/>
    <property type="molecule type" value="Genomic_DNA"/>
</dbReference>
<feature type="compositionally biased region" description="Low complexity" evidence="2">
    <location>
        <begin position="619"/>
        <end position="640"/>
    </location>
</feature>
<dbReference type="CDD" id="cd08204">
    <property type="entry name" value="ArfGap"/>
    <property type="match status" value="1"/>
</dbReference>
<feature type="domain" description="Arf-GAP" evidence="3">
    <location>
        <begin position="15"/>
        <end position="139"/>
    </location>
</feature>
<keyword evidence="1" id="KW-0862">Zinc</keyword>
<feature type="compositionally biased region" description="Polar residues" evidence="2">
    <location>
        <begin position="695"/>
        <end position="719"/>
    </location>
</feature>
<protein>
    <submittedName>
        <fullName evidence="4">Arf GTPase activating protein</fullName>
    </submittedName>
</protein>
<feature type="compositionally biased region" description="Polar residues" evidence="2">
    <location>
        <begin position="600"/>
        <end position="618"/>
    </location>
</feature>
<dbReference type="SUPFAM" id="SSF46934">
    <property type="entry name" value="UBA-like"/>
    <property type="match status" value="1"/>
</dbReference>
<dbReference type="SMART" id="SM00105">
    <property type="entry name" value="ArfGap"/>
    <property type="match status" value="1"/>
</dbReference>
<sequence>MPSGISKRQQLRNEKTLAELIRTVPGNDRCADCDALTPGWASWNMGIFLCMRCAALHRKLGTHISKVKSLSMDTWNSEQVDSMKSHGNILMNKIYNPRGIKPAIPTDVDEADACMERFIRQKYQHRSLENGKPKPPSREESSYSNPRAQSPVETRAPRDYDRSPEGSPPPLPPKSGKFFKFGLRSSSSTSNLRRFGTSKPKVTSPTSDNGAWSPPPLPSRKTTGLGAPVVDVTTGSLEAKMAALQDMGFTNDRRNEMVLRGLNEDLDRAVETLIRLGEGSNPISRSRTPIGTSTGASTREAPPKPDTSSQLPKVSDNSFPDMPSNNPFDRVVSNPIPQQSQTASYNPFDQPKAAPAPTQALESSFQGLQVSQPLFPHSTGGYPHQTSSMQQAPYQQPFTPPIPSTFSQSPYVASPGPMDNSFNPFNQLAPSQQQQPQAGLAPQSNPGAPQTNPFFNTAPQSQTMQPQAPQMASQAPNFGGQNLLRHANTMPAVSSPSFGSNPFQGQQQQQQQQAPNPNSGAYNFFQQGQTATQQNGGSFPGQYQANQQPQQLRPQPTGMDKNSILSLYNMAPAQSNPPPLPQQYQQNQQMQQPQNSQPQTASGMNPFPQSSNPYASTIQPQQASTYQQQSQPQQAFQQQQPQPPAPANNPFFGNASPAAPPSAPTGAGSGLAAQAGINPYQQQQQQPSGLGIGQANGQNGTNNPSTGTTASPFAGSNASPFPGMAPPFASTNKSPFAGPPPTNSPFRGHISQPSVDVSGLQNGRHSPDAFASLSARYG</sequence>
<feature type="compositionally biased region" description="Polar residues" evidence="2">
    <location>
        <begin position="384"/>
        <end position="397"/>
    </location>
</feature>
<dbReference type="Gene3D" id="1.10.220.150">
    <property type="entry name" value="Arf GTPase activating protein"/>
    <property type="match status" value="1"/>
</dbReference>
<dbReference type="InterPro" id="IPR038508">
    <property type="entry name" value="ArfGAP_dom_sf"/>
</dbReference>
<feature type="compositionally biased region" description="Polar residues" evidence="2">
    <location>
        <begin position="281"/>
        <end position="297"/>
    </location>
</feature>
<dbReference type="AlphaFoldDB" id="A0A9W9QTH1"/>
<organism evidence="4 5">
    <name type="scientific">Penicillium brevicompactum</name>
    <dbReference type="NCBI Taxonomy" id="5074"/>
    <lineage>
        <taxon>Eukaryota</taxon>
        <taxon>Fungi</taxon>
        <taxon>Dikarya</taxon>
        <taxon>Ascomycota</taxon>
        <taxon>Pezizomycotina</taxon>
        <taxon>Eurotiomycetes</taxon>
        <taxon>Eurotiomycetidae</taxon>
        <taxon>Eurotiales</taxon>
        <taxon>Aspergillaceae</taxon>
        <taxon>Penicillium</taxon>
    </lineage>
</organism>
<feature type="compositionally biased region" description="Polar residues" evidence="2">
    <location>
        <begin position="751"/>
        <end position="764"/>
    </location>
</feature>
<evidence type="ECO:0000259" key="3">
    <source>
        <dbReference type="PROSITE" id="PS50115"/>
    </source>
</evidence>
<dbReference type="PANTHER" id="PTHR45705">
    <property type="entry name" value="FI20236P1"/>
    <property type="match status" value="1"/>
</dbReference>
<gene>
    <name evidence="4" type="ORF">N7541_009842</name>
</gene>
<feature type="compositionally biased region" description="Low complexity" evidence="2">
    <location>
        <begin position="664"/>
        <end position="673"/>
    </location>
</feature>
<dbReference type="GO" id="GO:0008270">
    <property type="term" value="F:zinc ion binding"/>
    <property type="evidence" value="ECO:0007669"/>
    <property type="project" value="UniProtKB-KW"/>
</dbReference>
<dbReference type="PANTHER" id="PTHR45705:SF7">
    <property type="entry name" value="ACTIVATING PROTEIN FOR ARF, PUTATIVE (AFU_ORTHOLOGUE AFUA_4G09120)-RELATED"/>
    <property type="match status" value="1"/>
</dbReference>
<evidence type="ECO:0000256" key="1">
    <source>
        <dbReference type="PROSITE-ProRule" id="PRU00288"/>
    </source>
</evidence>
<feature type="region of interest" description="Disordered" evidence="2">
    <location>
        <begin position="279"/>
        <end position="778"/>
    </location>
</feature>
<dbReference type="GO" id="GO:0005096">
    <property type="term" value="F:GTPase activator activity"/>
    <property type="evidence" value="ECO:0007669"/>
    <property type="project" value="InterPro"/>
</dbReference>
<dbReference type="InterPro" id="IPR051718">
    <property type="entry name" value="ARF_GTPase-activating"/>
</dbReference>
<evidence type="ECO:0000256" key="2">
    <source>
        <dbReference type="SAM" id="MobiDB-lite"/>
    </source>
</evidence>
<evidence type="ECO:0000313" key="5">
    <source>
        <dbReference type="Proteomes" id="UP001148299"/>
    </source>
</evidence>
<feature type="compositionally biased region" description="Polar residues" evidence="2">
    <location>
        <begin position="445"/>
        <end position="455"/>
    </location>
</feature>
<feature type="compositionally biased region" description="Low complexity" evidence="2">
    <location>
        <begin position="457"/>
        <end position="476"/>
    </location>
</feature>
<dbReference type="InterPro" id="IPR001164">
    <property type="entry name" value="ArfGAP_dom"/>
</dbReference>
<feature type="compositionally biased region" description="Basic and acidic residues" evidence="2">
    <location>
        <begin position="155"/>
        <end position="164"/>
    </location>
</feature>
<keyword evidence="1" id="KW-0479">Metal-binding</keyword>
<feature type="compositionally biased region" description="Low complexity" evidence="2">
    <location>
        <begin position="497"/>
        <end position="556"/>
    </location>
</feature>
<dbReference type="InterPro" id="IPR009060">
    <property type="entry name" value="UBA-like_sf"/>
</dbReference>
<dbReference type="SUPFAM" id="SSF57863">
    <property type="entry name" value="ArfGap/RecO-like zinc finger"/>
    <property type="match status" value="1"/>
</dbReference>
<evidence type="ECO:0000313" key="4">
    <source>
        <dbReference type="EMBL" id="KAJ5340718.1"/>
    </source>
</evidence>
<dbReference type="Pfam" id="PF01412">
    <property type="entry name" value="ArfGap"/>
    <property type="match status" value="1"/>
</dbReference>
<feature type="region of interest" description="Disordered" evidence="2">
    <location>
        <begin position="122"/>
        <end position="227"/>
    </location>
</feature>
<dbReference type="PROSITE" id="PS50115">
    <property type="entry name" value="ARFGAP"/>
    <property type="match status" value="1"/>
</dbReference>
<dbReference type="Proteomes" id="UP001148299">
    <property type="component" value="Unassembled WGS sequence"/>
</dbReference>